<comment type="caution">
    <text evidence="3">The sequence shown here is derived from an EMBL/GenBank/DDBJ whole genome shotgun (WGS) entry which is preliminary data.</text>
</comment>
<gene>
    <name evidence="3" type="ORF">MFP26_18975</name>
</gene>
<sequence length="379" mass="40260">MAEVSAQALGASDVLIVGGGLQGLSSALQLARRGHRVRVLEADYCGRHASGVNAGGVRTLGRHVAEIPLALAARDRFWHHLPEFIGAECGFVASGQLKIAENEAESSAAQARIAQLNALGFTHERWVGREEARELVPRLAPHVAGGIWSAGDGYAVPYKVVTAFRRAAQAAGAHIHEATPATRIERGGGVWRIYTRGGYYQAPSLVNAAGGWADEIARQTGDHVPLSAEGLMLMVTQRVPPFIRPVLGAMGRPLSFKQFDNGTVVIGGGLRGRADTVARRATVETSAMKRSARTVLELFPFLRDAAIVRCWAGVEAVTPDQLPVIGTGREGAGIVHAFGFSGHGFELSPIVGCIVADLIEHGRTPWPIAPFAIDRFAAD</sequence>
<dbReference type="Pfam" id="PF01266">
    <property type="entry name" value="DAO"/>
    <property type="match status" value="1"/>
</dbReference>
<organism evidence="3 4">
    <name type="scientific">Brenneria tiliae</name>
    <dbReference type="NCBI Taxonomy" id="2914984"/>
    <lineage>
        <taxon>Bacteria</taxon>
        <taxon>Pseudomonadati</taxon>
        <taxon>Pseudomonadota</taxon>
        <taxon>Gammaproteobacteria</taxon>
        <taxon>Enterobacterales</taxon>
        <taxon>Pectobacteriaceae</taxon>
        <taxon>Brenneria</taxon>
    </lineage>
</organism>
<dbReference type="Gene3D" id="3.50.50.60">
    <property type="entry name" value="FAD/NAD(P)-binding domain"/>
    <property type="match status" value="1"/>
</dbReference>
<feature type="domain" description="FAD dependent oxidoreductase" evidence="2">
    <location>
        <begin position="13"/>
        <end position="358"/>
    </location>
</feature>
<dbReference type="Proteomes" id="UP001203069">
    <property type="component" value="Unassembled WGS sequence"/>
</dbReference>
<evidence type="ECO:0000259" key="2">
    <source>
        <dbReference type="Pfam" id="PF01266"/>
    </source>
</evidence>
<name>A0ABT0MY29_9GAMM</name>
<dbReference type="PANTHER" id="PTHR13847">
    <property type="entry name" value="SARCOSINE DEHYDROGENASE-RELATED"/>
    <property type="match status" value="1"/>
</dbReference>
<dbReference type="EMBL" id="JAKPBZ010000115">
    <property type="protein sequence ID" value="MCL2894759.1"/>
    <property type="molecule type" value="Genomic_DNA"/>
</dbReference>
<dbReference type="Gene3D" id="3.30.9.10">
    <property type="entry name" value="D-Amino Acid Oxidase, subunit A, domain 2"/>
    <property type="match status" value="1"/>
</dbReference>
<proteinExistence type="predicted"/>
<dbReference type="InterPro" id="IPR006076">
    <property type="entry name" value="FAD-dep_OxRdtase"/>
</dbReference>
<accession>A0ABT0MY29</accession>
<dbReference type="RefSeq" id="WP_249245855.1">
    <property type="nucleotide sequence ID" value="NZ_JAKPBZ010000115.1"/>
</dbReference>
<dbReference type="SUPFAM" id="SSF54373">
    <property type="entry name" value="FAD-linked reductases, C-terminal domain"/>
    <property type="match status" value="1"/>
</dbReference>
<dbReference type="SUPFAM" id="SSF51905">
    <property type="entry name" value="FAD/NAD(P)-binding domain"/>
    <property type="match status" value="1"/>
</dbReference>
<reference evidence="3 4" key="1">
    <citation type="submission" date="2022-02" db="EMBL/GenBank/DDBJ databases">
        <title>Description of Brenneria tiliae sp. nov. isolated from symptomatic Tilia x moltkei and Tilia x europaea trees in the UK.</title>
        <authorList>
            <person name="Kile H."/>
        </authorList>
    </citation>
    <scope>NUCLEOTIDE SEQUENCE [LARGE SCALE GENOMIC DNA]</scope>
    <source>
        <strain evidence="3 4">MC1SB4.1</strain>
    </source>
</reference>
<evidence type="ECO:0000313" key="4">
    <source>
        <dbReference type="Proteomes" id="UP001203069"/>
    </source>
</evidence>
<evidence type="ECO:0000256" key="1">
    <source>
        <dbReference type="ARBA" id="ARBA00023002"/>
    </source>
</evidence>
<evidence type="ECO:0000313" key="3">
    <source>
        <dbReference type="EMBL" id="MCL2894759.1"/>
    </source>
</evidence>
<protein>
    <submittedName>
        <fullName evidence="3">FAD-binding oxidoreductase</fullName>
    </submittedName>
</protein>
<keyword evidence="4" id="KW-1185">Reference proteome</keyword>
<dbReference type="PANTHER" id="PTHR13847:SF287">
    <property type="entry name" value="FAD-DEPENDENT OXIDOREDUCTASE DOMAIN-CONTAINING PROTEIN 1"/>
    <property type="match status" value="1"/>
</dbReference>
<dbReference type="InterPro" id="IPR036188">
    <property type="entry name" value="FAD/NAD-bd_sf"/>
</dbReference>
<keyword evidence="1" id="KW-0560">Oxidoreductase</keyword>